<dbReference type="SUPFAM" id="SSF49503">
    <property type="entry name" value="Cupredoxins"/>
    <property type="match status" value="1"/>
</dbReference>
<evidence type="ECO:0000313" key="4">
    <source>
        <dbReference type="Proteomes" id="UP000239007"/>
    </source>
</evidence>
<dbReference type="Proteomes" id="UP000239007">
    <property type="component" value="Unassembled WGS sequence"/>
</dbReference>
<organism evidence="3 4">
    <name type="scientific">Psychrosphaera saromensis</name>
    <dbReference type="NCBI Taxonomy" id="716813"/>
    <lineage>
        <taxon>Bacteria</taxon>
        <taxon>Pseudomonadati</taxon>
        <taxon>Pseudomonadota</taxon>
        <taxon>Gammaproteobacteria</taxon>
        <taxon>Alteromonadales</taxon>
        <taxon>Pseudoalteromonadaceae</taxon>
        <taxon>Psychrosphaera</taxon>
    </lineage>
</organism>
<evidence type="ECO:0000313" key="3">
    <source>
        <dbReference type="EMBL" id="PQJ54483.1"/>
    </source>
</evidence>
<evidence type="ECO:0000256" key="1">
    <source>
        <dbReference type="SAM" id="Phobius"/>
    </source>
</evidence>
<dbReference type="InterPro" id="IPR028096">
    <property type="entry name" value="EfeO_Cupredoxin"/>
</dbReference>
<proteinExistence type="predicted"/>
<keyword evidence="1" id="KW-1133">Transmembrane helix</keyword>
<evidence type="ECO:0000259" key="2">
    <source>
        <dbReference type="Pfam" id="PF13473"/>
    </source>
</evidence>
<name>A0A2S7UX06_9GAMM</name>
<reference evidence="3 4" key="1">
    <citation type="submission" date="2016-12" db="EMBL/GenBank/DDBJ databases">
        <title>Diversity of luminous bacteria.</title>
        <authorList>
            <person name="Yoshizawa S."/>
            <person name="Kogure K."/>
        </authorList>
    </citation>
    <scope>NUCLEOTIDE SEQUENCE [LARGE SCALE GENOMIC DNA]</scope>
    <source>
        <strain evidence="3 4">SA4-48</strain>
    </source>
</reference>
<dbReference type="InterPro" id="IPR008972">
    <property type="entry name" value="Cupredoxin"/>
</dbReference>
<dbReference type="Gene3D" id="2.60.40.420">
    <property type="entry name" value="Cupredoxins - blue copper proteins"/>
    <property type="match status" value="1"/>
</dbReference>
<dbReference type="AlphaFoldDB" id="A0A2S7UX06"/>
<feature type="transmembrane region" description="Helical" evidence="1">
    <location>
        <begin position="6"/>
        <end position="22"/>
    </location>
</feature>
<comment type="caution">
    <text evidence="3">The sequence shown here is derived from an EMBL/GenBank/DDBJ whole genome shotgun (WGS) entry which is preliminary data.</text>
</comment>
<dbReference type="OrthoDB" id="9800141at2"/>
<feature type="domain" description="EfeO-type cupredoxin-like" evidence="2">
    <location>
        <begin position="13"/>
        <end position="117"/>
    </location>
</feature>
<keyword evidence="4" id="KW-1185">Reference proteome</keyword>
<keyword evidence="1" id="KW-0472">Membrane</keyword>
<dbReference type="RefSeq" id="WP_105053004.1">
    <property type="nucleotide sequence ID" value="NZ_BMYG01000001.1"/>
</dbReference>
<accession>A0A2S7UX06</accession>
<gene>
    <name evidence="3" type="ORF">BTO11_13045</name>
</gene>
<protein>
    <submittedName>
        <fullName evidence="3">Plastocyanin</fullName>
    </submittedName>
</protein>
<dbReference type="Pfam" id="PF13473">
    <property type="entry name" value="Cupredoxin_1"/>
    <property type="match status" value="1"/>
</dbReference>
<sequence length="118" mass="13456">MMIINIVGFLFIGLIVWWFWLYKPAETEATKENRIKVVANNGIYQPARIKVKAGTPALIEFVREDTSPCAAMVLFPDFEISEELSLKQSKLIELPAMVAGEYPFHCQMQMYKGVLIVD</sequence>
<dbReference type="EMBL" id="MSCH01000003">
    <property type="protein sequence ID" value="PQJ54483.1"/>
    <property type="molecule type" value="Genomic_DNA"/>
</dbReference>
<keyword evidence="1" id="KW-0812">Transmembrane</keyword>